<dbReference type="InterPro" id="IPR030374">
    <property type="entry name" value="PABS"/>
</dbReference>
<keyword evidence="4 7" id="KW-0745">Spermidine biosynthesis</keyword>
<dbReference type="InterPro" id="IPR001045">
    <property type="entry name" value="Spermi_synthase"/>
</dbReference>
<evidence type="ECO:0000256" key="4">
    <source>
        <dbReference type="HAMAP-Rule" id="MF_00198"/>
    </source>
</evidence>
<evidence type="ECO:0000313" key="9">
    <source>
        <dbReference type="EMBL" id="TMI87580.1"/>
    </source>
</evidence>
<comment type="function">
    <text evidence="4">Catalyzes the irreversible transfer of a propylamine group from the amino donor S-adenosylmethioninamine (decarboxy-AdoMet) to putrescine (1,4-diaminobutane) to yield spermidine.</text>
</comment>
<evidence type="ECO:0000256" key="6">
    <source>
        <dbReference type="RuleBase" id="RU003836"/>
    </source>
</evidence>
<dbReference type="PANTHER" id="PTHR11558">
    <property type="entry name" value="SPERMIDINE/SPERMINE SYNTHASE"/>
    <property type="match status" value="1"/>
</dbReference>
<comment type="caution">
    <text evidence="9">The sequence shown here is derived from an EMBL/GenBank/DDBJ whole genome shotgun (WGS) entry which is preliminary data.</text>
</comment>
<dbReference type="Gene3D" id="3.40.50.150">
    <property type="entry name" value="Vaccinia Virus protein VP39"/>
    <property type="match status" value="1"/>
</dbReference>
<evidence type="ECO:0000256" key="2">
    <source>
        <dbReference type="ARBA" id="ARBA00022679"/>
    </source>
</evidence>
<organism evidence="9 10">
    <name type="scientific">Candidatus Segetimicrobium genomatis</name>
    <dbReference type="NCBI Taxonomy" id="2569760"/>
    <lineage>
        <taxon>Bacteria</taxon>
        <taxon>Bacillati</taxon>
        <taxon>Candidatus Sysuimicrobiota</taxon>
        <taxon>Candidatus Sysuimicrobiia</taxon>
        <taxon>Candidatus Sysuimicrobiales</taxon>
        <taxon>Candidatus Segetimicrobiaceae</taxon>
        <taxon>Candidatus Segetimicrobium</taxon>
    </lineage>
</organism>
<keyword evidence="2 4" id="KW-0808">Transferase</keyword>
<comment type="pathway">
    <text evidence="4">Amine and polyamine biosynthesis; spermidine biosynthesis; spermidine from putrescine: step 1/1.</text>
</comment>
<feature type="binding site" evidence="4">
    <location>
        <position position="63"/>
    </location>
    <ligand>
        <name>spermidine</name>
        <dbReference type="ChEBI" id="CHEBI:57834"/>
    </ligand>
</feature>
<dbReference type="PANTHER" id="PTHR11558:SF11">
    <property type="entry name" value="SPERMIDINE SYNTHASE"/>
    <property type="match status" value="1"/>
</dbReference>
<feature type="binding site" evidence="4">
    <location>
        <position position="32"/>
    </location>
    <ligand>
        <name>S-methyl-5'-thioadenosine</name>
        <dbReference type="ChEBI" id="CHEBI:17509"/>
    </ligand>
</feature>
<feature type="binding site" evidence="4">
    <location>
        <position position="106"/>
    </location>
    <ligand>
        <name>S-methyl-5'-thioadenosine</name>
        <dbReference type="ChEBI" id="CHEBI:17509"/>
    </ligand>
</feature>
<feature type="binding site" evidence="4">
    <location>
        <begin position="156"/>
        <end position="159"/>
    </location>
    <ligand>
        <name>spermidine</name>
        <dbReference type="ChEBI" id="CHEBI:57834"/>
    </ligand>
</feature>
<feature type="binding site" evidence="4">
    <location>
        <begin position="138"/>
        <end position="139"/>
    </location>
    <ligand>
        <name>S-methyl-5'-thioadenosine</name>
        <dbReference type="ChEBI" id="CHEBI:17509"/>
    </ligand>
</feature>
<evidence type="ECO:0000259" key="8">
    <source>
        <dbReference type="PROSITE" id="PS51006"/>
    </source>
</evidence>
<dbReference type="EMBL" id="VBAK01000154">
    <property type="protein sequence ID" value="TMI87580.1"/>
    <property type="molecule type" value="Genomic_DNA"/>
</dbReference>
<dbReference type="Gene3D" id="2.30.140.10">
    <property type="entry name" value="Spermidine synthase, tetramerisation domain"/>
    <property type="match status" value="1"/>
</dbReference>
<accession>A0A537JVQ2</accession>
<name>A0A537JVQ2_9BACT</name>
<dbReference type="GO" id="GO:0004766">
    <property type="term" value="F:spermidine synthase activity"/>
    <property type="evidence" value="ECO:0007669"/>
    <property type="project" value="UniProtKB-UniRule"/>
</dbReference>
<feature type="domain" description="PABS" evidence="8">
    <location>
        <begin position="3"/>
        <end position="236"/>
    </location>
</feature>
<comment type="subunit">
    <text evidence="4">Homodimer or homotetramer.</text>
</comment>
<dbReference type="PROSITE" id="PS51006">
    <property type="entry name" value="PABS_2"/>
    <property type="match status" value="1"/>
</dbReference>
<dbReference type="InterPro" id="IPR035246">
    <property type="entry name" value="Spermidine_synt_N"/>
</dbReference>
<comment type="catalytic activity">
    <reaction evidence="4 7">
        <text>S-adenosyl 3-(methylsulfanyl)propylamine + putrescine = S-methyl-5'-thioadenosine + spermidine + H(+)</text>
        <dbReference type="Rhea" id="RHEA:12721"/>
        <dbReference type="ChEBI" id="CHEBI:15378"/>
        <dbReference type="ChEBI" id="CHEBI:17509"/>
        <dbReference type="ChEBI" id="CHEBI:57443"/>
        <dbReference type="ChEBI" id="CHEBI:57834"/>
        <dbReference type="ChEBI" id="CHEBI:326268"/>
        <dbReference type="EC" id="2.5.1.16"/>
    </reaction>
</comment>
<dbReference type="NCBIfam" id="NF037959">
    <property type="entry name" value="MFS_SpdSyn"/>
    <property type="match status" value="1"/>
</dbReference>
<sequence length="282" mass="30934">MRGAWIVDQGVIDVTSAFLVTRRLHDEQTPFQHLEVYDSPRFGRMLLLDGAVQTTEGDEFAYHEMLAHPALCAHPHPRRVLIIGGGDGGLLEEVLKHPVDRVTMVEIDEAVVRASRRYLSTICGAAFDDPRTHLVIGDGLAYVHDSPDRFDVALIDSTDPQGAATGLFSAEFYAQVGARLTPDGVLAVQSGSAVYQQELIRSVRQNLRPSFPVVRTAVAAVMAYPGVLWSFTIGAKTRDPGDLGPEEIAGRLEGFRLRYCTPAGHRAAFDLPPYLLEQVETE</sequence>
<comment type="similarity">
    <text evidence="1 4 6">Belongs to the spermidine/spermine synthase family.</text>
</comment>
<evidence type="ECO:0000256" key="7">
    <source>
        <dbReference type="RuleBase" id="RU003837"/>
    </source>
</evidence>
<dbReference type="AlphaFoldDB" id="A0A537JVQ2"/>
<evidence type="ECO:0000256" key="5">
    <source>
        <dbReference type="PROSITE-ProRule" id="PRU00354"/>
    </source>
</evidence>
<protein>
    <recommendedName>
        <fullName evidence="4">Polyamine aminopropyltransferase</fullName>
    </recommendedName>
    <alternativeName>
        <fullName evidence="4">Putrescine aminopropyltransferase</fullName>
        <shortName evidence="4">PAPT</shortName>
    </alternativeName>
    <alternativeName>
        <fullName evidence="4">Spermidine synthase</fullName>
        <shortName evidence="4">SPDS</shortName>
        <shortName evidence="4">SPDSY</shortName>
        <ecNumber evidence="4">2.5.1.16</ecNumber>
    </alternativeName>
</protein>
<proteinExistence type="inferred from homology"/>
<dbReference type="HAMAP" id="MF_00198">
    <property type="entry name" value="Spermidine_synth"/>
    <property type="match status" value="1"/>
</dbReference>
<feature type="active site" description="Proton acceptor" evidence="4 5">
    <location>
        <position position="156"/>
    </location>
</feature>
<dbReference type="UniPathway" id="UPA00248">
    <property type="reaction ID" value="UER00314"/>
</dbReference>
<dbReference type="Proteomes" id="UP000318509">
    <property type="component" value="Unassembled WGS sequence"/>
</dbReference>
<reference evidence="9 10" key="1">
    <citation type="journal article" date="2019" name="Nat. Microbiol.">
        <title>Mediterranean grassland soil C-N compound turnover is dependent on rainfall and depth, and is mediated by genomically divergent microorganisms.</title>
        <authorList>
            <person name="Diamond S."/>
            <person name="Andeer P.F."/>
            <person name="Li Z."/>
            <person name="Crits-Christoph A."/>
            <person name="Burstein D."/>
            <person name="Anantharaman K."/>
            <person name="Lane K.R."/>
            <person name="Thomas B.C."/>
            <person name="Pan C."/>
            <person name="Northen T.R."/>
            <person name="Banfield J.F."/>
        </authorList>
    </citation>
    <scope>NUCLEOTIDE SEQUENCE [LARGE SCALE GENOMIC DNA]</scope>
    <source>
        <strain evidence="9">NP_3</strain>
    </source>
</reference>
<dbReference type="PROSITE" id="PS01330">
    <property type="entry name" value="PABS_1"/>
    <property type="match status" value="1"/>
</dbReference>
<dbReference type="NCBIfam" id="TIGR00417">
    <property type="entry name" value="speE"/>
    <property type="match status" value="1"/>
</dbReference>
<dbReference type="EC" id="2.5.1.16" evidence="4"/>
<dbReference type="NCBIfam" id="NF002010">
    <property type="entry name" value="PRK00811.1"/>
    <property type="match status" value="1"/>
</dbReference>
<dbReference type="Pfam" id="PF17284">
    <property type="entry name" value="Spermine_synt_N"/>
    <property type="match status" value="1"/>
</dbReference>
<dbReference type="SUPFAM" id="SSF53335">
    <property type="entry name" value="S-adenosyl-L-methionine-dependent methyltransferases"/>
    <property type="match status" value="1"/>
</dbReference>
<dbReference type="Pfam" id="PF01564">
    <property type="entry name" value="Spermine_synth"/>
    <property type="match status" value="1"/>
</dbReference>
<dbReference type="InterPro" id="IPR037163">
    <property type="entry name" value="Spermidine_synt_N_sf"/>
</dbReference>
<keyword evidence="3 4" id="KW-0620">Polyamine biosynthesis</keyword>
<gene>
    <name evidence="4 9" type="primary">speE</name>
    <name evidence="9" type="ORF">E6H00_15245</name>
</gene>
<dbReference type="InterPro" id="IPR030373">
    <property type="entry name" value="PABS_CS"/>
</dbReference>
<dbReference type="InterPro" id="IPR029063">
    <property type="entry name" value="SAM-dependent_MTases_sf"/>
</dbReference>
<dbReference type="GO" id="GO:0008295">
    <property type="term" value="P:spermidine biosynthetic process"/>
    <property type="evidence" value="ECO:0007669"/>
    <property type="project" value="UniProtKB-UniRule"/>
</dbReference>
<evidence type="ECO:0000256" key="1">
    <source>
        <dbReference type="ARBA" id="ARBA00007867"/>
    </source>
</evidence>
<evidence type="ECO:0000313" key="10">
    <source>
        <dbReference type="Proteomes" id="UP000318509"/>
    </source>
</evidence>
<comment type="caution">
    <text evidence="4">Lacks conserved residue(s) required for the propagation of feature annotation.</text>
</comment>
<feature type="binding site" evidence="4">
    <location>
        <position position="87"/>
    </location>
    <ligand>
        <name>spermidine</name>
        <dbReference type="ChEBI" id="CHEBI:57834"/>
    </ligand>
</feature>
<evidence type="ECO:0000256" key="3">
    <source>
        <dbReference type="ARBA" id="ARBA00023115"/>
    </source>
</evidence>
<dbReference type="CDD" id="cd02440">
    <property type="entry name" value="AdoMet_MTases"/>
    <property type="match status" value="1"/>
</dbReference>